<reference evidence="9" key="2">
    <citation type="submission" date="2017-10" db="EMBL/GenBank/DDBJ databases">
        <authorList>
            <person name="Enke T.N."/>
            <person name="Cordero O.X."/>
        </authorList>
    </citation>
    <scope>NUCLEOTIDE SEQUENCE</scope>
    <source>
        <strain evidence="9">4G03</strain>
    </source>
</reference>
<keyword evidence="5 7" id="KW-0456">Lyase</keyword>
<sequence length="372" mass="41939">MSRIKEIYDRISEASSNFLGYPLAKDFNYSEFAPFLNLCINNVGDPESPSTLSIDTKDIEREVISFFADILSSSTNDVWGYVTNGGTEGNLYGLYLARESFNNPVVYYSESTHYSVKKNLHLLNLKNIVVRSQDNGEIDYGDLESLITLHRDKPAVFFLNIGTTMTEAVDDLDKIKGIIKKYAIKDYYIHCDAAFLGCIAPFVDPKPKFDFAEGIDSISISGHKFIGGPIPCGIVLAKRKHRDRIVNSVSYVGTLDTTITGSRNGLTPLLLWSFIEKYGKEGLITRARKSQELAAYTEQRLKEIGVKTWRNNEALTVVLEKPSEALCKKYQLASENEMAHIICVPGTKKEQIDAFIKDYEKELFVVERLIYN</sequence>
<dbReference type="InterPro" id="IPR051151">
    <property type="entry name" value="Group_II_Decarboxylase"/>
</dbReference>
<evidence type="ECO:0000256" key="7">
    <source>
        <dbReference type="RuleBase" id="RU000382"/>
    </source>
</evidence>
<dbReference type="InterPro" id="IPR021115">
    <property type="entry name" value="Pyridoxal-P_BS"/>
</dbReference>
<evidence type="ECO:0000256" key="2">
    <source>
        <dbReference type="ARBA" id="ARBA00009533"/>
    </source>
</evidence>
<organism evidence="9 10">
    <name type="scientific">Tenacibaculum discolor</name>
    <dbReference type="NCBI Taxonomy" id="361581"/>
    <lineage>
        <taxon>Bacteria</taxon>
        <taxon>Pseudomonadati</taxon>
        <taxon>Bacteroidota</taxon>
        <taxon>Flavobacteriia</taxon>
        <taxon>Flavobacteriales</taxon>
        <taxon>Flavobacteriaceae</taxon>
        <taxon>Tenacibaculum</taxon>
    </lineage>
</organism>
<dbReference type="GO" id="GO:0019752">
    <property type="term" value="P:carboxylic acid metabolic process"/>
    <property type="evidence" value="ECO:0007669"/>
    <property type="project" value="InterPro"/>
</dbReference>
<dbReference type="Gene3D" id="3.40.640.10">
    <property type="entry name" value="Type I PLP-dependent aspartate aminotransferase-like (Major domain)"/>
    <property type="match status" value="1"/>
</dbReference>
<name>A0A2G1BVB9_9FLAO</name>
<keyword evidence="4 6" id="KW-0663">Pyridoxal phosphate</keyword>
<dbReference type="RefSeq" id="WP_099214711.1">
    <property type="nucleotide sequence ID" value="NZ_JAUYVU010000016.1"/>
</dbReference>
<dbReference type="SUPFAM" id="SSF53383">
    <property type="entry name" value="PLP-dependent transferases"/>
    <property type="match status" value="1"/>
</dbReference>
<keyword evidence="3" id="KW-0210">Decarboxylase</keyword>
<reference evidence="9 10" key="1">
    <citation type="journal article" date="2016" name="Nat. Commun.">
        <title>Microbial interactions lead to rapid micro-scale successions on model marine particles.</title>
        <authorList>
            <person name="Datta M.S."/>
            <person name="Sliwerska E."/>
            <person name="Gore J."/>
            <person name="Polz M.F."/>
            <person name="Cordero O.X."/>
        </authorList>
    </citation>
    <scope>NUCLEOTIDE SEQUENCE [LARGE SCALE GENOMIC DNA]</scope>
    <source>
        <strain evidence="9 10">4G03</strain>
    </source>
</reference>
<gene>
    <name evidence="9" type="ORF">CSC81_05140</name>
    <name evidence="8" type="ORF">Q8W23_15450</name>
</gene>
<dbReference type="Proteomes" id="UP001242342">
    <property type="component" value="Unassembled WGS sequence"/>
</dbReference>
<evidence type="ECO:0000313" key="11">
    <source>
        <dbReference type="Proteomes" id="UP001242342"/>
    </source>
</evidence>
<dbReference type="EMBL" id="JAUYVU010000016">
    <property type="protein sequence ID" value="MDP2542871.1"/>
    <property type="molecule type" value="Genomic_DNA"/>
</dbReference>
<dbReference type="InterPro" id="IPR015421">
    <property type="entry name" value="PyrdxlP-dep_Trfase_major"/>
</dbReference>
<dbReference type="PANTHER" id="PTHR46101:SF2">
    <property type="entry name" value="SERINE DECARBOXYLASE"/>
    <property type="match status" value="1"/>
</dbReference>
<comment type="cofactor">
    <cofactor evidence="1 6 7">
        <name>pyridoxal 5'-phosphate</name>
        <dbReference type="ChEBI" id="CHEBI:597326"/>
    </cofactor>
</comment>
<evidence type="ECO:0000313" key="9">
    <source>
        <dbReference type="EMBL" id="PHN97799.1"/>
    </source>
</evidence>
<evidence type="ECO:0000313" key="8">
    <source>
        <dbReference type="EMBL" id="MDP2542871.1"/>
    </source>
</evidence>
<comment type="similarity">
    <text evidence="2 7">Belongs to the group II decarboxylase family.</text>
</comment>
<comment type="caution">
    <text evidence="9">The sequence shown here is derived from an EMBL/GenBank/DDBJ whole genome shotgun (WGS) entry which is preliminary data.</text>
</comment>
<reference evidence="8 11" key="3">
    <citation type="submission" date="2023-07" db="EMBL/GenBank/DDBJ databases">
        <title>Genome content predicts the carbon catabolic preferences of heterotrophic bacteria.</title>
        <authorList>
            <person name="Gralka M."/>
        </authorList>
    </citation>
    <scope>NUCLEOTIDE SEQUENCE [LARGE SCALE GENOMIC DNA]</scope>
    <source>
        <strain evidence="8 11">4G03</strain>
    </source>
</reference>
<evidence type="ECO:0000256" key="4">
    <source>
        <dbReference type="ARBA" id="ARBA00022898"/>
    </source>
</evidence>
<feature type="modified residue" description="N6-(pyridoxal phosphate)lysine" evidence="6">
    <location>
        <position position="224"/>
    </location>
</feature>
<evidence type="ECO:0000256" key="5">
    <source>
        <dbReference type="ARBA" id="ARBA00023239"/>
    </source>
</evidence>
<dbReference type="InterPro" id="IPR015424">
    <property type="entry name" value="PyrdxlP-dep_Trfase"/>
</dbReference>
<dbReference type="EMBL" id="PDUU01000004">
    <property type="protein sequence ID" value="PHN97799.1"/>
    <property type="molecule type" value="Genomic_DNA"/>
</dbReference>
<dbReference type="NCBIfam" id="NF002748">
    <property type="entry name" value="PRK02769.1"/>
    <property type="match status" value="1"/>
</dbReference>
<evidence type="ECO:0000256" key="6">
    <source>
        <dbReference type="PIRSR" id="PIRSR602129-50"/>
    </source>
</evidence>
<dbReference type="GO" id="GO:0004398">
    <property type="term" value="F:histidine decarboxylase activity"/>
    <property type="evidence" value="ECO:0007669"/>
    <property type="project" value="UniProtKB-EC"/>
</dbReference>
<dbReference type="PROSITE" id="PS00392">
    <property type="entry name" value="DDC_GAD_HDC_YDC"/>
    <property type="match status" value="1"/>
</dbReference>
<dbReference type="PANTHER" id="PTHR46101">
    <property type="match status" value="1"/>
</dbReference>
<evidence type="ECO:0000256" key="1">
    <source>
        <dbReference type="ARBA" id="ARBA00001933"/>
    </source>
</evidence>
<dbReference type="Pfam" id="PF00282">
    <property type="entry name" value="Pyridoxal_deC"/>
    <property type="match status" value="1"/>
</dbReference>
<keyword evidence="11" id="KW-1185">Reference proteome</keyword>
<dbReference type="GO" id="GO:0030170">
    <property type="term" value="F:pyridoxal phosphate binding"/>
    <property type="evidence" value="ECO:0007669"/>
    <property type="project" value="InterPro"/>
</dbReference>
<dbReference type="Proteomes" id="UP000222163">
    <property type="component" value="Unassembled WGS sequence"/>
</dbReference>
<dbReference type="InterPro" id="IPR002129">
    <property type="entry name" value="PyrdxlP-dep_de-COase"/>
</dbReference>
<evidence type="ECO:0000256" key="3">
    <source>
        <dbReference type="ARBA" id="ARBA00022793"/>
    </source>
</evidence>
<dbReference type="EC" id="4.1.1.22" evidence="9"/>
<accession>A0A2G1BVB9</accession>
<evidence type="ECO:0000313" key="10">
    <source>
        <dbReference type="Proteomes" id="UP000222163"/>
    </source>
</evidence>
<protein>
    <submittedName>
        <fullName evidence="9">Histidine decarboxylase</fullName>
        <ecNumber evidence="9">4.1.1.22</ecNumber>
    </submittedName>
</protein>
<proteinExistence type="inferred from homology"/>
<dbReference type="AlphaFoldDB" id="A0A2G1BVB9"/>